<gene>
    <name evidence="1" type="ORF">BUALT_Bualt12G0003100</name>
</gene>
<dbReference type="Pfam" id="PF03004">
    <property type="entry name" value="Transposase_24"/>
    <property type="match status" value="1"/>
</dbReference>
<protein>
    <submittedName>
        <fullName evidence="1">Uncharacterized protein</fullName>
    </submittedName>
</protein>
<name>A0AAV6WVY7_9LAMI</name>
<dbReference type="InterPro" id="IPR004252">
    <property type="entry name" value="Probable_transposase_24"/>
</dbReference>
<proteinExistence type="predicted"/>
<dbReference type="Proteomes" id="UP000826271">
    <property type="component" value="Unassembled WGS sequence"/>
</dbReference>
<reference evidence="1" key="1">
    <citation type="submission" date="2019-10" db="EMBL/GenBank/DDBJ databases">
        <authorList>
            <person name="Zhang R."/>
            <person name="Pan Y."/>
            <person name="Wang J."/>
            <person name="Ma R."/>
            <person name="Yu S."/>
        </authorList>
    </citation>
    <scope>NUCLEOTIDE SEQUENCE</scope>
    <source>
        <strain evidence="1">LA-IB0</strain>
        <tissue evidence="1">Leaf</tissue>
    </source>
</reference>
<dbReference type="AlphaFoldDB" id="A0AAV6WVY7"/>
<keyword evidence="2" id="KW-1185">Reference proteome</keyword>
<sequence>MMHPQGNPQSNDSPIPRMARTRNLRCTYGLPDVNQQEVVSVHHQQEVVSVHHQQEEKKIGREPTRAETFGLCFAAEKGEARQVMETMRGLTNELDDPSQDVVTRNDVFSKANGPEKARRLRTYGHGVTPTDLCGEIPSCRACFRMIQTLTERLDTVELRTTQQNMNDISSLVDSDLPSSSSYEQRIPTLEINNPRPLRVNCSVALLSTVDRKEIVVKGFLKSMEPSNLSWSSSFRKKLL</sequence>
<evidence type="ECO:0000313" key="1">
    <source>
        <dbReference type="EMBL" id="KAG8371822.1"/>
    </source>
</evidence>
<organism evidence="1 2">
    <name type="scientific">Buddleja alternifolia</name>
    <dbReference type="NCBI Taxonomy" id="168488"/>
    <lineage>
        <taxon>Eukaryota</taxon>
        <taxon>Viridiplantae</taxon>
        <taxon>Streptophyta</taxon>
        <taxon>Embryophyta</taxon>
        <taxon>Tracheophyta</taxon>
        <taxon>Spermatophyta</taxon>
        <taxon>Magnoliopsida</taxon>
        <taxon>eudicotyledons</taxon>
        <taxon>Gunneridae</taxon>
        <taxon>Pentapetalae</taxon>
        <taxon>asterids</taxon>
        <taxon>lamiids</taxon>
        <taxon>Lamiales</taxon>
        <taxon>Scrophulariaceae</taxon>
        <taxon>Buddlejeae</taxon>
        <taxon>Buddleja</taxon>
    </lineage>
</organism>
<comment type="caution">
    <text evidence="1">The sequence shown here is derived from an EMBL/GenBank/DDBJ whole genome shotgun (WGS) entry which is preliminary data.</text>
</comment>
<accession>A0AAV6WVY7</accession>
<dbReference type="EMBL" id="WHWC01000012">
    <property type="protein sequence ID" value="KAG8371822.1"/>
    <property type="molecule type" value="Genomic_DNA"/>
</dbReference>
<evidence type="ECO:0000313" key="2">
    <source>
        <dbReference type="Proteomes" id="UP000826271"/>
    </source>
</evidence>